<feature type="domain" description="Trypanosome variant surface glycoprotein B-type N-terminal" evidence="12">
    <location>
        <begin position="7"/>
        <end position="406"/>
    </location>
</feature>
<evidence type="ECO:0000256" key="10">
    <source>
        <dbReference type="SAM" id="SignalP"/>
    </source>
</evidence>
<evidence type="ECO:0000256" key="3">
    <source>
        <dbReference type="ARBA" id="ARBA00022475"/>
    </source>
</evidence>
<keyword evidence="4" id="KW-0336">GPI-anchor</keyword>
<proteinExistence type="evidence at transcript level"/>
<evidence type="ECO:0000256" key="7">
    <source>
        <dbReference type="ARBA" id="ARBA00023180"/>
    </source>
</evidence>
<dbReference type="AlphaFoldDB" id="S5G3U2"/>
<evidence type="ECO:0000256" key="6">
    <source>
        <dbReference type="ARBA" id="ARBA00023136"/>
    </source>
</evidence>
<dbReference type="InterPro" id="IPR025932">
    <property type="entry name" value="Trypano_VSG_B_N_dom"/>
</dbReference>
<dbReference type="Pfam" id="PF13206">
    <property type="entry name" value="VSG_B"/>
    <property type="match status" value="1"/>
</dbReference>
<feature type="region of interest" description="Disordered" evidence="9">
    <location>
        <begin position="478"/>
        <end position="502"/>
    </location>
</feature>
<evidence type="ECO:0000256" key="2">
    <source>
        <dbReference type="ARBA" id="ARBA00004609"/>
    </source>
</evidence>
<keyword evidence="7" id="KW-0325">Glycoprotein</keyword>
<dbReference type="Pfam" id="PF10659">
    <property type="entry name" value="Trypan_glycop_C"/>
    <property type="match status" value="1"/>
</dbReference>
<organism evidence="13">
    <name type="scientific">Trypanosoma brucei</name>
    <dbReference type="NCBI Taxonomy" id="5691"/>
    <lineage>
        <taxon>Eukaryota</taxon>
        <taxon>Discoba</taxon>
        <taxon>Euglenozoa</taxon>
        <taxon>Kinetoplastea</taxon>
        <taxon>Metakinetoplastina</taxon>
        <taxon>Trypanosomatida</taxon>
        <taxon>Trypanosomatidae</taxon>
        <taxon>Trypanosoma</taxon>
    </lineage>
</organism>
<reference evidence="14" key="3">
    <citation type="submission" date="2016-12" db="EMBL/GenBank/DDBJ databases">
        <title>Trypanosoma brucei Minichromosomal Variant Surface Glycoprotein (VSG) Repertoire.</title>
        <authorList>
            <person name="Cross G.A."/>
            <person name="Mugnier M.R."/>
        </authorList>
    </citation>
    <scope>NUCLEOTIDE SEQUENCE</scope>
    <source>
        <strain evidence="14">Tb927.100.21</strain>
    </source>
</reference>
<reference evidence="13" key="2">
    <citation type="submission" date="2013-01" db="EMBL/GenBank/DDBJ databases">
        <authorList>
            <person name="Hall J.P.J."/>
            <person name="Barry J.D."/>
        </authorList>
    </citation>
    <scope>NUCLEOTIDE SEQUENCE</scope>
    <source>
        <strain evidence="13">TREU927/4 GUTat 10.1</strain>
    </source>
</reference>
<dbReference type="EMBL" id="KY404799">
    <property type="protein sequence ID" value="ARB51407.1"/>
    <property type="molecule type" value="Genomic_DNA"/>
</dbReference>
<evidence type="ECO:0000256" key="5">
    <source>
        <dbReference type="ARBA" id="ARBA00022729"/>
    </source>
</evidence>
<reference evidence="13" key="1">
    <citation type="journal article" date="2013" name="PLoS Pathog.">
        <title>Mosaic VSGs and the Scale of Trypanosoma brucei Antigenic Variation.</title>
        <authorList>
            <person name="Hall J.P."/>
            <person name="Wang H."/>
            <person name="Barry J.D."/>
        </authorList>
    </citation>
    <scope>NUCLEOTIDE SEQUENCE</scope>
    <source>
        <strain evidence="13">TREU927/4 GUTat 10.1</strain>
    </source>
</reference>
<keyword evidence="6" id="KW-0472">Membrane</keyword>
<keyword evidence="8" id="KW-0449">Lipoprotein</keyword>
<name>S5G3U2_9TRYP</name>
<evidence type="ECO:0000256" key="8">
    <source>
        <dbReference type="ARBA" id="ARBA00023288"/>
    </source>
</evidence>
<evidence type="ECO:0000259" key="12">
    <source>
        <dbReference type="Pfam" id="PF13206"/>
    </source>
</evidence>
<dbReference type="EMBL" id="KC434549">
    <property type="protein sequence ID" value="AGQ49893.1"/>
    <property type="molecule type" value="mRNA"/>
</dbReference>
<evidence type="ECO:0000256" key="9">
    <source>
        <dbReference type="SAM" id="MobiDB-lite"/>
    </source>
</evidence>
<keyword evidence="3" id="KW-1003">Cell membrane</keyword>
<feature type="signal peptide" evidence="10">
    <location>
        <begin position="1"/>
        <end position="18"/>
    </location>
</feature>
<evidence type="ECO:0000256" key="4">
    <source>
        <dbReference type="ARBA" id="ARBA00022622"/>
    </source>
</evidence>
<dbReference type="InterPro" id="IPR019609">
    <property type="entry name" value="Variant_surf_glycoprt_trypan_C"/>
</dbReference>
<comment type="function">
    <text evidence="1">VSG forms a coat on the surface of the parasite. The trypanosome evades the immune response of the host by expressing a series of antigenically distinct VSGs from an estimated 1000 VSG genes.</text>
</comment>
<sequence length="569" mass="60605">MILRIVLTIIFSAANAKAANENAREFRAMCWLYNLLATPPPEPVLESGTDAATKSTLQEKINSIKTDILMLNLTVADNEVLATLKDTSKYANQAATQESGKKVAYFTGITEEKFAAMRKAHAKLFEEGQEGDKRRKAYNLPITAALKTKIAPIFYRLEQQADLIVKEAEFSAARIKTARAAAAQAQAEALFGATYSPKITSDTALEANIPEPQPANFPWNGGTRDAVCAEAAAADGKAGNALATDILCLCLPMHNGDSTNYCETKGTAPSSSTPISTPTLAAAEFDKIKATCKETGQGQSKEPTAPRLQAATARIFAMLGANRQGQTGGPNNVALNPEEGGILGVHEFYQTKPGCTANNAAPLTQGGHGICISYHNLLKDAGGIPWTAKITEAEQQLTKVHTIFNQAISLIGHAEAIKNQMTSLLLMGDLITVVQGTLPTASTQPTIEEQNKCKNPPNKTAEGCAAIDCDYDKTKKECKPKPGSETRAAEKTGDAAAATTDKCRRHNQKAACEAEPGDPPKGKAKVCGWIDYVDGEGKLDPPQCRSSSFLLNKQFALTVVSAAFAALLF</sequence>
<feature type="chain" id="PRO_5004536385" evidence="10">
    <location>
        <begin position="19"/>
        <end position="569"/>
    </location>
</feature>
<keyword evidence="5 10" id="KW-0732">Signal</keyword>
<gene>
    <name evidence="13" type="primary">VSG</name>
</gene>
<evidence type="ECO:0000313" key="13">
    <source>
        <dbReference type="EMBL" id="AGQ49893.1"/>
    </source>
</evidence>
<protein>
    <submittedName>
        <fullName evidence="13">Variant surface glycoprotein</fullName>
    </submittedName>
</protein>
<comment type="subcellular location">
    <subcellularLocation>
        <location evidence="2">Cell membrane</location>
        <topology evidence="2">Lipid-anchor</topology>
        <topology evidence="2">GPI-anchor</topology>
    </subcellularLocation>
</comment>
<evidence type="ECO:0000259" key="11">
    <source>
        <dbReference type="Pfam" id="PF10659"/>
    </source>
</evidence>
<evidence type="ECO:0000313" key="14">
    <source>
        <dbReference type="EMBL" id="ARB51407.1"/>
    </source>
</evidence>
<accession>S5G3U2</accession>
<feature type="domain" description="Trypanosome variant surface glycoprotein C-terminal" evidence="11">
    <location>
        <begin position="453"/>
        <end position="568"/>
    </location>
</feature>
<dbReference type="VEuPathDB" id="TriTrypDB:Tb427_000615100"/>
<feature type="compositionally biased region" description="Basic and acidic residues" evidence="9">
    <location>
        <begin position="478"/>
        <end position="493"/>
    </location>
</feature>
<evidence type="ECO:0000256" key="1">
    <source>
        <dbReference type="ARBA" id="ARBA00002523"/>
    </source>
</evidence>
<dbReference type="GO" id="GO:0005886">
    <property type="term" value="C:plasma membrane"/>
    <property type="evidence" value="ECO:0007669"/>
    <property type="project" value="UniProtKB-SubCell"/>
</dbReference>
<dbReference type="GO" id="GO:0098552">
    <property type="term" value="C:side of membrane"/>
    <property type="evidence" value="ECO:0007669"/>
    <property type="project" value="UniProtKB-KW"/>
</dbReference>